<sequence>MSGGIAGWKPVKKYAWNYKEIPDDPGMDDLMPGFEIQYIITGDTVPDNDKAIFGHCVFPPRSAHYKHQHLNAIECVYTIRGKVINGFTTPDGDVETVCEPGTVAYAPQGSVHWTRNPFDEEAEFVFAYYGCNSVDDSGYVDLRPQFENK</sequence>
<reference evidence="2 3" key="1">
    <citation type="submission" date="2016-02" db="EMBL/GenBank/DDBJ databases">
        <authorList>
            <person name="Wen L."/>
            <person name="He K."/>
            <person name="Yang H."/>
        </authorList>
    </citation>
    <scope>NUCLEOTIDE SEQUENCE [LARGE SCALE GENOMIC DNA]</scope>
    <source>
        <strain evidence="2 3">DSM 22607</strain>
    </source>
</reference>
<dbReference type="RefSeq" id="WP_066517626.1">
    <property type="nucleotide sequence ID" value="NZ_CABMOF010000001.1"/>
</dbReference>
<dbReference type="InterPro" id="IPR014710">
    <property type="entry name" value="RmlC-like_jellyroll"/>
</dbReference>
<dbReference type="AlphaFoldDB" id="A0A136Q5L9"/>
<comment type="caution">
    <text evidence="2">The sequence shown here is derived from an EMBL/GenBank/DDBJ whole genome shotgun (WGS) entry which is preliminary data.</text>
</comment>
<dbReference type="InterPro" id="IPR006045">
    <property type="entry name" value="Cupin_1"/>
</dbReference>
<dbReference type="Gene3D" id="2.60.120.10">
    <property type="entry name" value="Jelly Rolls"/>
    <property type="match status" value="1"/>
</dbReference>
<proteinExistence type="predicted"/>
<dbReference type="EMBL" id="LSZW01000054">
    <property type="protein sequence ID" value="KXK65957.1"/>
    <property type="molecule type" value="Genomic_DNA"/>
</dbReference>
<dbReference type="Pfam" id="PF00190">
    <property type="entry name" value="Cupin_1"/>
    <property type="match status" value="1"/>
</dbReference>
<dbReference type="InterPro" id="IPR011051">
    <property type="entry name" value="RmlC_Cupin_sf"/>
</dbReference>
<accession>A0A136Q5L9</accession>
<dbReference type="STRING" id="626937.HMPREF3293_01249"/>
<evidence type="ECO:0000259" key="1">
    <source>
        <dbReference type="Pfam" id="PF00190"/>
    </source>
</evidence>
<dbReference type="KEGG" id="cmiu:B1H56_06435"/>
<dbReference type="OrthoDB" id="9797047at2"/>
<protein>
    <submittedName>
        <fullName evidence="2">Cupin domain protein</fullName>
    </submittedName>
</protein>
<dbReference type="Proteomes" id="UP000070366">
    <property type="component" value="Unassembled WGS sequence"/>
</dbReference>
<keyword evidence="3" id="KW-1185">Reference proteome</keyword>
<gene>
    <name evidence="2" type="ORF">HMPREF3293_01249</name>
</gene>
<organism evidence="2 3">
    <name type="scientific">Christensenella minuta</name>
    <dbReference type="NCBI Taxonomy" id="626937"/>
    <lineage>
        <taxon>Bacteria</taxon>
        <taxon>Bacillati</taxon>
        <taxon>Bacillota</taxon>
        <taxon>Clostridia</taxon>
        <taxon>Christensenellales</taxon>
        <taxon>Christensenellaceae</taxon>
        <taxon>Christensenella</taxon>
    </lineage>
</organism>
<evidence type="ECO:0000313" key="2">
    <source>
        <dbReference type="EMBL" id="KXK65957.1"/>
    </source>
</evidence>
<evidence type="ECO:0000313" key="3">
    <source>
        <dbReference type="Proteomes" id="UP000070366"/>
    </source>
</evidence>
<dbReference type="SUPFAM" id="SSF51182">
    <property type="entry name" value="RmlC-like cupins"/>
    <property type="match status" value="1"/>
</dbReference>
<feature type="domain" description="Cupin type-1" evidence="1">
    <location>
        <begin position="59"/>
        <end position="126"/>
    </location>
</feature>
<name>A0A136Q5L9_9FIRM</name>